<dbReference type="EMBL" id="LBWB01000029">
    <property type="protein sequence ID" value="KKQ99013.1"/>
    <property type="molecule type" value="Genomic_DNA"/>
</dbReference>
<gene>
    <name evidence="1" type="ORF">UT24_C0029G0025</name>
</gene>
<organism evidence="1 2">
    <name type="scientific">Candidatus Woesebacteria bacterium GW2011_GWB1_39_12</name>
    <dbReference type="NCBI Taxonomy" id="1618574"/>
    <lineage>
        <taxon>Bacteria</taxon>
        <taxon>Candidatus Woeseibacteriota</taxon>
    </lineage>
</organism>
<evidence type="ECO:0000313" key="2">
    <source>
        <dbReference type="Proteomes" id="UP000033881"/>
    </source>
</evidence>
<name>A0A0G0M496_9BACT</name>
<accession>A0A0G0M496</accession>
<dbReference type="STRING" id="1618574.UT24_C0029G0025"/>
<reference evidence="1 2" key="1">
    <citation type="journal article" date="2015" name="Nature">
        <title>rRNA introns, odd ribosomes, and small enigmatic genomes across a large radiation of phyla.</title>
        <authorList>
            <person name="Brown C.T."/>
            <person name="Hug L.A."/>
            <person name="Thomas B.C."/>
            <person name="Sharon I."/>
            <person name="Castelle C.J."/>
            <person name="Singh A."/>
            <person name="Wilkins M.J."/>
            <person name="Williams K.H."/>
            <person name="Banfield J.F."/>
        </authorList>
    </citation>
    <scope>NUCLEOTIDE SEQUENCE [LARGE SCALE GENOMIC DNA]</scope>
</reference>
<protein>
    <submittedName>
        <fullName evidence="1">Uncharacterized protein</fullName>
    </submittedName>
</protein>
<comment type="caution">
    <text evidence="1">The sequence shown here is derived from an EMBL/GenBank/DDBJ whole genome shotgun (WGS) entry which is preliminary data.</text>
</comment>
<evidence type="ECO:0000313" key="1">
    <source>
        <dbReference type="EMBL" id="KKQ99013.1"/>
    </source>
</evidence>
<sequence>MKPQIENCQHQYAPLGMERISTDNRQIEVIVCVFCIKCSTFRILQYIITTGGYT</sequence>
<dbReference type="AlphaFoldDB" id="A0A0G0M496"/>
<dbReference type="Proteomes" id="UP000033881">
    <property type="component" value="Unassembled WGS sequence"/>
</dbReference>
<proteinExistence type="predicted"/>